<accession>A0A504XXL3</accession>
<protein>
    <submittedName>
        <fullName evidence="2">Uncharacterized protein</fullName>
    </submittedName>
</protein>
<evidence type="ECO:0000313" key="3">
    <source>
        <dbReference type="Proteomes" id="UP000318447"/>
    </source>
</evidence>
<dbReference type="VEuPathDB" id="TriTrypDB:LdCL_330009900"/>
<evidence type="ECO:0000313" key="2">
    <source>
        <dbReference type="EMBL" id="TPP53822.1"/>
    </source>
</evidence>
<proteinExistence type="predicted"/>
<evidence type="ECO:0000256" key="1">
    <source>
        <dbReference type="SAM" id="MobiDB-lite"/>
    </source>
</evidence>
<dbReference type="AlphaFoldDB" id="A0A504XXL3"/>
<dbReference type="EMBL" id="RHLC01000007">
    <property type="protein sequence ID" value="TPP53822.1"/>
    <property type="molecule type" value="Genomic_DNA"/>
</dbReference>
<dbReference type="Proteomes" id="UP000318447">
    <property type="component" value="Unassembled WGS sequence"/>
</dbReference>
<organism evidence="2 3">
    <name type="scientific">Leishmania donovani</name>
    <dbReference type="NCBI Taxonomy" id="5661"/>
    <lineage>
        <taxon>Eukaryota</taxon>
        <taxon>Discoba</taxon>
        <taxon>Euglenozoa</taxon>
        <taxon>Kinetoplastea</taxon>
        <taxon>Metakinetoplastina</taxon>
        <taxon>Trypanosomatida</taxon>
        <taxon>Trypanosomatidae</taxon>
        <taxon>Leishmaniinae</taxon>
        <taxon>Leishmania</taxon>
    </lineage>
</organism>
<comment type="caution">
    <text evidence="2">The sequence shown here is derived from an EMBL/GenBank/DDBJ whole genome shotgun (WGS) entry which is preliminary data.</text>
</comment>
<dbReference type="VEuPathDB" id="TriTrypDB:LdBPK_330440.1"/>
<feature type="region of interest" description="Disordered" evidence="1">
    <location>
        <begin position="1097"/>
        <end position="1120"/>
    </location>
</feature>
<reference evidence="3" key="1">
    <citation type="submission" date="2019-02" db="EMBL/GenBank/DDBJ databases">
        <title>FDA dAtabase for Regulatory Grade micrObial Sequences (FDA-ARGOS): Supporting development and validation of Infectious Disease Dx tests.</title>
        <authorList>
            <person name="Duncan R."/>
            <person name="Fisher C."/>
            <person name="Tallon L."/>
            <person name="Sadzewicz L."/>
            <person name="Sengamalay N."/>
            <person name="Ott S."/>
            <person name="Godinez A."/>
            <person name="Nagaraj S."/>
            <person name="Vavikolanu K."/>
            <person name="Nadendla S."/>
            <person name="Aluvathingal J."/>
            <person name="Sichtig H."/>
        </authorList>
    </citation>
    <scope>NUCLEOTIDE SEQUENCE [LARGE SCALE GENOMIC DNA]</scope>
    <source>
        <strain evidence="3">FDAARGOS_361</strain>
    </source>
</reference>
<dbReference type="VEuPathDB" id="TriTrypDB:LDHU3_33.0690"/>
<name>A0A504XXL3_LEIDO</name>
<gene>
    <name evidence="2" type="ORF">CGC21_38365</name>
</gene>
<sequence length="1120" mass="118995">MATASTYLAQSFQKLVDADASLQLHILERVSAHVALHEPTAAISSSAGPKAPLVDVPLWSRPEGFPPLPHSAHAKPPLESEPPLRWAPVEMVLMLDVFEVAQRQPSGCQALFLTSSVCIEASASAAVTAWLSCYVTGFIEEPRTEGAVEASCAGARVRRLPWPWPWCAEILHRRLRCQVRVLLLRVPSLYTAITSGAGTREPSERLGDAVPVTPAIATPSAPPSGEADSLTEQLSSIAPLSTELGQLPSTRLTNTRSLCCAYPSDRFLECSHTVQMIGVVHQVFYEGHSAALPAPWVTVLLLPLTASLPRSAFSKYGKEPPRRREVDLSLLGALQRSAVAVIGGVVAVRGHTQVARRRACARAEAAAPLRLGGVAEASLEEYIVATWAAPVQLSAGVLQTNSCSWLSRNCADSVVEETASASPSATMASLGSAARGPVAAPPHHIRSAAEGADVGCSEHCENAAVQLTVAEEEATARAALMFWEGARLALGMEAPGQAEDRDRATWVARLFSASLDFLVASQLALVSAQMADGVVVLAVDEAVPESLLTRLLRRLDRVVPGATLEVPSSVLARAKPPFFLPSYRMQRVPAPPAWRANAPASAACAVVVTPMESPAARRARHRRVCAGTAVTAPPPPCYPETLQGGVLTHANGRTLVLQRIEVLPAPTLKLLQEALRDEASDVEKMDAPVFGSHASERAFGSGVATSPCTAGQRQGEAAQTPSTNLAGATRRLIRREGGQAVQYCATHSALCSVRQGASLMQKSQLVEFAERCDVVVRPAYDMHRQTAALQGSTVPAFCELLHSRGEAWLRLLGAALTLPVHNATADGSSPNPVATSPSCSPNDTPALSEACSRLLSTYFMAAKARCVEGADASMMKTLVKLTLAHTEWRTRLTIALPKRTGHPTTASSPTRAVTALIDAVAAVGLCDATLHFFTAKTLLGECVFRLLESEAWPTWAPDYCNVPLPQRAAHGLGGAFVHGEGGGPPDWQRLYAEVAHRTCLVPASVHTTESPSSAFSILQLAQDLQGHLERTKEWGSMYFYEKLHHLIDHTSNFVISKVDWWLPSVAVGIALSLFVLGGPEALPQAASIVLPSATPAVTTPPFATPDGPQGGAAPEDDEEF</sequence>